<feature type="region of interest" description="Disordered" evidence="1">
    <location>
        <begin position="147"/>
        <end position="168"/>
    </location>
</feature>
<protein>
    <recommendedName>
        <fullName evidence="4">Right handed beta helix domain-containing protein</fullName>
    </recommendedName>
</protein>
<sequence length="585" mass="63594">MRRLLVVPLLLLAGALLPAGVATAHPERNTSFPSIDLKPPAPGAIPKYRSSGPSVVVCKPESRRLLQRIYKGKGPKTRRILKSRLKTLKRCRFRDIQPAVNAAKTGDRVLLMPGVYEEIPSRKIPFGSYQDGSTCGNDYVLTEGFNSAPPPVGPRSNDPPVRPDRNHQVKCPNAKNLIEVVGDPTPEADPINPSLPKCLQKCNLQIEGLGKKPEDVLIKGDRKKSDVLRVDRAWGIYLRNFAVEQSAFNNIDLVEVNGFRISKIVSRYAQDYGVLSFASTNGLYDHVVAYNNGDSGIYPGSTEKGCNVNPNLYGTCGAFAGPAAALGDGNRGCAFYSIEIRDSESYGNTLGYSGTAGNSTYVHDNDFHDNATGLSTDSFAAGHPGMPQECVKWENNRIRSNNNNIFTREHQKFCADTPFGLRPREMVCPQFQTPVGTGIIIAGGNRNLIRENHIYDNHRVGALLFGVPAALRGDYDPTHQTDTSNGNRFLDNIMGADPAGKRVPNGREFIWDEQGSGNCWEGNRMRSGAAHAPSPSALPACPGATVQQVTNLAVLAPMLACSAWDPKNLTNPPACDWFTTPVKPS</sequence>
<evidence type="ECO:0000256" key="2">
    <source>
        <dbReference type="SAM" id="SignalP"/>
    </source>
</evidence>
<evidence type="ECO:0000256" key="1">
    <source>
        <dbReference type="SAM" id="MobiDB-lite"/>
    </source>
</evidence>
<dbReference type="KEGG" id="parq:DSM112329_02471"/>
<dbReference type="SMART" id="SM00710">
    <property type="entry name" value="PbH1"/>
    <property type="match status" value="5"/>
</dbReference>
<keyword evidence="2" id="KW-0732">Signal</keyword>
<dbReference type="InterPro" id="IPR006626">
    <property type="entry name" value="PbH1"/>
</dbReference>
<dbReference type="InterPro" id="IPR012334">
    <property type="entry name" value="Pectin_lyas_fold"/>
</dbReference>
<accession>A0AAU7AVA2</accession>
<dbReference type="Gene3D" id="2.160.20.10">
    <property type="entry name" value="Single-stranded right-handed beta-helix, Pectin lyase-like"/>
    <property type="match status" value="1"/>
</dbReference>
<name>A0AAU7AVA2_9ACTN</name>
<organism evidence="3">
    <name type="scientific">Paraconexibacter sp. AEG42_29</name>
    <dbReference type="NCBI Taxonomy" id="2997339"/>
    <lineage>
        <taxon>Bacteria</taxon>
        <taxon>Bacillati</taxon>
        <taxon>Actinomycetota</taxon>
        <taxon>Thermoleophilia</taxon>
        <taxon>Solirubrobacterales</taxon>
        <taxon>Paraconexibacteraceae</taxon>
        <taxon>Paraconexibacter</taxon>
    </lineage>
</organism>
<evidence type="ECO:0008006" key="4">
    <source>
        <dbReference type="Google" id="ProtNLM"/>
    </source>
</evidence>
<dbReference type="RefSeq" id="WP_354702118.1">
    <property type="nucleotide sequence ID" value="NZ_CP114014.1"/>
</dbReference>
<reference evidence="3" key="1">
    <citation type="submission" date="2022-12" db="EMBL/GenBank/DDBJ databases">
        <title>Paraconexibacter alkalitolerans sp. nov. and Baekduia alba sp. nov., isolated from soil and emended description of the genera Paraconexibacter (Chun et al., 2020) and Baekduia (An et al., 2020).</title>
        <authorList>
            <person name="Vieira S."/>
            <person name="Huber K.J."/>
            <person name="Geppert A."/>
            <person name="Wolf J."/>
            <person name="Neumann-Schaal M."/>
            <person name="Muesken M."/>
            <person name="Overmann J."/>
        </authorList>
    </citation>
    <scope>NUCLEOTIDE SEQUENCE</scope>
    <source>
        <strain evidence="3">AEG42_29</strain>
    </source>
</reference>
<proteinExistence type="predicted"/>
<feature type="signal peptide" evidence="2">
    <location>
        <begin position="1"/>
        <end position="24"/>
    </location>
</feature>
<dbReference type="SUPFAM" id="SSF51126">
    <property type="entry name" value="Pectin lyase-like"/>
    <property type="match status" value="1"/>
</dbReference>
<evidence type="ECO:0000313" key="3">
    <source>
        <dbReference type="EMBL" id="XAY05613.1"/>
    </source>
</evidence>
<dbReference type="InterPro" id="IPR011050">
    <property type="entry name" value="Pectin_lyase_fold/virulence"/>
</dbReference>
<dbReference type="AlphaFoldDB" id="A0AAU7AVA2"/>
<gene>
    <name evidence="3" type="ORF">DSM112329_02471</name>
</gene>
<feature type="chain" id="PRO_5043828922" description="Right handed beta helix domain-containing protein" evidence="2">
    <location>
        <begin position="25"/>
        <end position="585"/>
    </location>
</feature>
<dbReference type="EMBL" id="CP114014">
    <property type="protein sequence ID" value="XAY05613.1"/>
    <property type="molecule type" value="Genomic_DNA"/>
</dbReference>